<feature type="compositionally biased region" description="Low complexity" evidence="1">
    <location>
        <begin position="102"/>
        <end position="114"/>
    </location>
</feature>
<feature type="compositionally biased region" description="Basic residues" evidence="1">
    <location>
        <begin position="75"/>
        <end position="89"/>
    </location>
</feature>
<proteinExistence type="predicted"/>
<feature type="compositionally biased region" description="Basic and acidic residues" evidence="1">
    <location>
        <begin position="269"/>
        <end position="284"/>
    </location>
</feature>
<feature type="compositionally biased region" description="Basic residues" evidence="1">
    <location>
        <begin position="21"/>
        <end position="30"/>
    </location>
</feature>
<protein>
    <submittedName>
        <fullName evidence="2">Cytochrome c oxidase polypeptide II</fullName>
        <ecNumber evidence="2">1.9.3.1</ecNumber>
    </submittedName>
</protein>
<feature type="non-terminal residue" evidence="2">
    <location>
        <position position="1"/>
    </location>
</feature>
<dbReference type="AlphaFoldDB" id="A0A6J4PVN2"/>
<accession>A0A6J4PVN2</accession>
<organism evidence="2">
    <name type="scientific">uncultured Quadrisphaera sp</name>
    <dbReference type="NCBI Taxonomy" id="904978"/>
    <lineage>
        <taxon>Bacteria</taxon>
        <taxon>Bacillati</taxon>
        <taxon>Actinomycetota</taxon>
        <taxon>Actinomycetes</taxon>
        <taxon>Kineosporiales</taxon>
        <taxon>Kineosporiaceae</taxon>
        <taxon>Quadrisphaera</taxon>
        <taxon>environmental samples</taxon>
    </lineage>
</organism>
<reference evidence="2" key="1">
    <citation type="submission" date="2020-02" db="EMBL/GenBank/DDBJ databases">
        <authorList>
            <person name="Meier V. D."/>
        </authorList>
    </citation>
    <scope>NUCLEOTIDE SEQUENCE</scope>
    <source>
        <strain evidence="2">AVDCRST_MAG35</strain>
    </source>
</reference>
<keyword evidence="2" id="KW-0560">Oxidoreductase</keyword>
<sequence length="314" mass="35227">VPGAPPRRPQGGRPTAPAGARRPHRHRRRSAGPGAQRLRPADRRHPQRLPARHRRHVLDQRDRAQPLGGLVDRGARRRRHHLGPHHLVRRALPPAQGRHRPAPAAALQRAPRGALHGRPAAHGGRAVLLHGPRPAGHRGAVRGPRGEHRGRRQALGLGLQLPRRRGLRDHPPGRPRRRPHRRPDRGQHPDPVHARRAARRDHDPLARRQPLVLRARLQLQEGHDPRAHQLHVGDARGRGHLQGQVRRALRAVPPVDAVQRRGGLAGGVRHRDGGAARARPDRGPRGRPRPLGPQRRPHRGPGRRRRRRRGRPVM</sequence>
<dbReference type="EMBL" id="CADCUY010000484">
    <property type="protein sequence ID" value="CAA9427260.1"/>
    <property type="molecule type" value="Genomic_DNA"/>
</dbReference>
<feature type="non-terminal residue" evidence="2">
    <location>
        <position position="314"/>
    </location>
</feature>
<feature type="region of interest" description="Disordered" evidence="1">
    <location>
        <begin position="1"/>
        <end position="208"/>
    </location>
</feature>
<feature type="compositionally biased region" description="Basic residues" evidence="1">
    <location>
        <begin position="295"/>
        <end position="314"/>
    </location>
</feature>
<evidence type="ECO:0000313" key="2">
    <source>
        <dbReference type="EMBL" id="CAA9427260.1"/>
    </source>
</evidence>
<feature type="compositionally biased region" description="Basic and acidic residues" evidence="1">
    <location>
        <begin position="184"/>
        <end position="193"/>
    </location>
</feature>
<dbReference type="GO" id="GO:0016491">
    <property type="term" value="F:oxidoreductase activity"/>
    <property type="evidence" value="ECO:0007669"/>
    <property type="project" value="UniProtKB-KW"/>
</dbReference>
<gene>
    <name evidence="2" type="ORF">AVDCRST_MAG35-2367</name>
</gene>
<dbReference type="EC" id="1.9.3.1" evidence="2"/>
<feature type="compositionally biased region" description="Basic residues" evidence="1">
    <location>
        <begin position="162"/>
        <end position="183"/>
    </location>
</feature>
<evidence type="ECO:0000256" key="1">
    <source>
        <dbReference type="SAM" id="MobiDB-lite"/>
    </source>
</evidence>
<feature type="region of interest" description="Disordered" evidence="1">
    <location>
        <begin position="261"/>
        <end position="314"/>
    </location>
</feature>
<feature type="compositionally biased region" description="Basic residues" evidence="1">
    <location>
        <begin position="45"/>
        <end position="56"/>
    </location>
</feature>
<feature type="compositionally biased region" description="Low complexity" evidence="1">
    <location>
        <begin position="9"/>
        <end position="20"/>
    </location>
</feature>
<name>A0A6J4PVN2_9ACTN</name>